<protein>
    <submittedName>
        <fullName evidence="2">Uncharacterized protein</fullName>
    </submittedName>
</protein>
<feature type="chain" id="PRO_5016771223" evidence="1">
    <location>
        <begin position="18"/>
        <end position="101"/>
    </location>
</feature>
<evidence type="ECO:0000313" key="3">
    <source>
        <dbReference type="Proteomes" id="UP000263377"/>
    </source>
</evidence>
<dbReference type="Proteomes" id="UP000263377">
    <property type="component" value="Unassembled WGS sequence"/>
</dbReference>
<comment type="caution">
    <text evidence="2">The sequence shown here is derived from an EMBL/GenBank/DDBJ whole genome shotgun (WGS) entry which is preliminary data.</text>
</comment>
<proteinExistence type="predicted"/>
<keyword evidence="1" id="KW-0732">Signal</keyword>
<dbReference type="AlphaFoldDB" id="A0A372ZVC5"/>
<sequence>MFLRTLIAAAIIVPAPAAVQQPTGWRVAILVHGPTMSIARIMPEPLCASTSNHLTETLLEAGYESYGVLAQSGTDAANRVRQLYDTHTEPAPGEYPPAATC</sequence>
<reference evidence="2 3" key="1">
    <citation type="submission" date="2018-08" db="EMBL/GenBank/DDBJ databases">
        <title>Diversity &amp; Physiological Properties of Lignin-Decomposing Actinobacteria from Soil.</title>
        <authorList>
            <person name="Roh S.G."/>
            <person name="Kim S.B."/>
        </authorList>
    </citation>
    <scope>NUCLEOTIDE SEQUENCE [LARGE SCALE GENOMIC DNA]</scope>
    <source>
        <strain evidence="2 3">MMS17-GH009</strain>
    </source>
</reference>
<organism evidence="2 3">
    <name type="scientific">Kitasatospora xanthocidica</name>
    <dbReference type="NCBI Taxonomy" id="83382"/>
    <lineage>
        <taxon>Bacteria</taxon>
        <taxon>Bacillati</taxon>
        <taxon>Actinomycetota</taxon>
        <taxon>Actinomycetes</taxon>
        <taxon>Kitasatosporales</taxon>
        <taxon>Streptomycetaceae</taxon>
        <taxon>Kitasatospora</taxon>
    </lineage>
</organism>
<dbReference type="RefSeq" id="WP_117487580.1">
    <property type="nucleotide sequence ID" value="NZ_QVIG01000001.1"/>
</dbReference>
<evidence type="ECO:0000256" key="1">
    <source>
        <dbReference type="SAM" id="SignalP"/>
    </source>
</evidence>
<evidence type="ECO:0000313" key="2">
    <source>
        <dbReference type="EMBL" id="RGD59382.1"/>
    </source>
</evidence>
<keyword evidence="3" id="KW-1185">Reference proteome</keyword>
<accession>A0A372ZVC5</accession>
<feature type="signal peptide" evidence="1">
    <location>
        <begin position="1"/>
        <end position="17"/>
    </location>
</feature>
<dbReference type="EMBL" id="QVIG01000001">
    <property type="protein sequence ID" value="RGD59382.1"/>
    <property type="molecule type" value="Genomic_DNA"/>
</dbReference>
<name>A0A372ZVC5_9ACTN</name>
<gene>
    <name evidence="2" type="ORF">DR950_17720</name>
</gene>